<dbReference type="InterPro" id="IPR007369">
    <property type="entry name" value="Peptidase_A22B_SPP"/>
</dbReference>
<feature type="transmembrane region" description="Helical" evidence="1">
    <location>
        <begin position="75"/>
        <end position="92"/>
    </location>
</feature>
<name>A0ABD2QEW2_9PLAT</name>
<evidence type="ECO:0000313" key="3">
    <source>
        <dbReference type="Proteomes" id="UP001626550"/>
    </source>
</evidence>
<dbReference type="Proteomes" id="UP001626550">
    <property type="component" value="Unassembled WGS sequence"/>
</dbReference>
<keyword evidence="1" id="KW-0812">Transmembrane</keyword>
<comment type="caution">
    <text evidence="2">The sequence shown here is derived from an EMBL/GenBank/DDBJ whole genome shotgun (WGS) entry which is preliminary data.</text>
</comment>
<evidence type="ECO:0000256" key="1">
    <source>
        <dbReference type="SAM" id="Phobius"/>
    </source>
</evidence>
<feature type="transmembrane region" description="Helical" evidence="1">
    <location>
        <begin position="104"/>
        <end position="122"/>
    </location>
</feature>
<keyword evidence="1" id="KW-1133">Transmembrane helix</keyword>
<protein>
    <submittedName>
        <fullName evidence="2">Signal peptide peptidase-like 2C</fullName>
    </submittedName>
</protein>
<gene>
    <name evidence="2" type="primary">SPPL2C</name>
    <name evidence="2" type="ORF">Ciccas_003530</name>
</gene>
<dbReference type="EMBL" id="JBJKFK010000326">
    <property type="protein sequence ID" value="KAL3317817.1"/>
    <property type="molecule type" value="Genomic_DNA"/>
</dbReference>
<keyword evidence="1" id="KW-0472">Membrane</keyword>
<dbReference type="PANTHER" id="PTHR12174">
    <property type="entry name" value="SIGNAL PEPTIDE PEPTIDASE"/>
    <property type="match status" value="1"/>
</dbReference>
<reference evidence="2 3" key="1">
    <citation type="submission" date="2024-11" db="EMBL/GenBank/DDBJ databases">
        <title>Adaptive evolution of stress response genes in parasites aligns with host niche diversity.</title>
        <authorList>
            <person name="Hahn C."/>
            <person name="Resl P."/>
        </authorList>
    </citation>
    <scope>NUCLEOTIDE SEQUENCE [LARGE SCALE GENOMIC DNA]</scope>
    <source>
        <strain evidence="2">EGGRZ-B1_66</strain>
        <tissue evidence="2">Body</tissue>
    </source>
</reference>
<evidence type="ECO:0000313" key="2">
    <source>
        <dbReference type="EMBL" id="KAL3317817.1"/>
    </source>
</evidence>
<keyword evidence="3" id="KW-1185">Reference proteome</keyword>
<dbReference type="AlphaFoldDB" id="A0ABD2QEW2"/>
<organism evidence="2 3">
    <name type="scientific">Cichlidogyrus casuarinus</name>
    <dbReference type="NCBI Taxonomy" id="1844966"/>
    <lineage>
        <taxon>Eukaryota</taxon>
        <taxon>Metazoa</taxon>
        <taxon>Spiralia</taxon>
        <taxon>Lophotrochozoa</taxon>
        <taxon>Platyhelminthes</taxon>
        <taxon>Monogenea</taxon>
        <taxon>Monopisthocotylea</taxon>
        <taxon>Dactylogyridea</taxon>
        <taxon>Ancyrocephalidae</taxon>
        <taxon>Cichlidogyrus</taxon>
    </lineage>
</organism>
<dbReference type="Pfam" id="PF04258">
    <property type="entry name" value="Peptidase_A22B"/>
    <property type="match status" value="1"/>
</dbReference>
<accession>A0ABD2QEW2</accession>
<sequence length="197" mass="22154">MVSALFLLMTVYDVFMVYITPLFKHIGALSQAMQIKTDESVMSLVATGKAGSTGLQLPIALRLEINEWYPYDKSLLGYGDILLPIFMTNMVAFYEKMWEKKRPVLWCTCLVSNVIGLVLAVVQAKLMHQGQPALLFLCPVMWTMLVIAALLEGGILGFTKLWNYELPVCIQQEISCALEEEPVDLDKEKLNTTIQTN</sequence>
<feature type="transmembrane region" description="Helical" evidence="1">
    <location>
        <begin position="134"/>
        <end position="158"/>
    </location>
</feature>
<feature type="transmembrane region" description="Helical" evidence="1">
    <location>
        <begin position="6"/>
        <end position="23"/>
    </location>
</feature>
<dbReference type="PANTHER" id="PTHR12174:SF103">
    <property type="entry name" value="INTRAMEMBRANE PROTEASE (IMPAS) FAMILY"/>
    <property type="match status" value="1"/>
</dbReference>
<proteinExistence type="predicted"/>